<accession>A0AAU8MZG9</accession>
<dbReference type="InterPro" id="IPR036869">
    <property type="entry name" value="J_dom_sf"/>
</dbReference>
<keyword evidence="2" id="KW-0812">Transmembrane</keyword>
<protein>
    <recommendedName>
        <fullName evidence="4">J domain-containing protein</fullName>
    </recommendedName>
</protein>
<organism evidence="3">
    <name type="scientific">Lysobacter firmicutimachus</name>
    <dbReference type="NCBI Taxonomy" id="1792846"/>
    <lineage>
        <taxon>Bacteria</taxon>
        <taxon>Pseudomonadati</taxon>
        <taxon>Pseudomonadota</taxon>
        <taxon>Gammaproteobacteria</taxon>
        <taxon>Lysobacterales</taxon>
        <taxon>Lysobacteraceae</taxon>
        <taxon>Lysobacter</taxon>
    </lineage>
</organism>
<gene>
    <name evidence="3" type="ORF">ABU614_07555</name>
</gene>
<reference evidence="3" key="1">
    <citation type="submission" date="2024-06" db="EMBL/GenBank/DDBJ databases">
        <authorList>
            <person name="Li S."/>
        </authorList>
    </citation>
    <scope>NUCLEOTIDE SEQUENCE</scope>
    <source>
        <strain evidence="3">SR10</strain>
    </source>
</reference>
<evidence type="ECO:0000313" key="3">
    <source>
        <dbReference type="EMBL" id="XCO76627.1"/>
    </source>
</evidence>
<dbReference type="AlphaFoldDB" id="A0AAU8MZG9"/>
<sequence>MTSTEFIVIVGGLVLGYWLVAVVWPLMRDRGELPPGPLLFEPDPPWHEVLGIAADADGTAIAAAYQAKRDEYSPERIAGLGHEGRRQAQLRVIQIDRAYAAAMRELGTGREDAEAGR</sequence>
<name>A0AAU8MZG9_9GAMM</name>
<dbReference type="RefSeq" id="WP_363799906.1">
    <property type="nucleotide sequence ID" value="NZ_CP159925.1"/>
</dbReference>
<keyword evidence="2" id="KW-1133">Transmembrane helix</keyword>
<dbReference type="EMBL" id="CP159925">
    <property type="protein sequence ID" value="XCO76627.1"/>
    <property type="molecule type" value="Genomic_DNA"/>
</dbReference>
<evidence type="ECO:0000256" key="2">
    <source>
        <dbReference type="SAM" id="Phobius"/>
    </source>
</evidence>
<dbReference type="SUPFAM" id="SSF46565">
    <property type="entry name" value="Chaperone J-domain"/>
    <property type="match status" value="1"/>
</dbReference>
<keyword evidence="2" id="KW-0472">Membrane</keyword>
<proteinExistence type="predicted"/>
<evidence type="ECO:0008006" key="4">
    <source>
        <dbReference type="Google" id="ProtNLM"/>
    </source>
</evidence>
<keyword evidence="1" id="KW-0143">Chaperone</keyword>
<evidence type="ECO:0000256" key="1">
    <source>
        <dbReference type="ARBA" id="ARBA00023186"/>
    </source>
</evidence>
<feature type="transmembrane region" description="Helical" evidence="2">
    <location>
        <begin position="6"/>
        <end position="27"/>
    </location>
</feature>